<proteinExistence type="predicted"/>
<name>A0A2P2NEC9_RHIMU</name>
<feature type="region of interest" description="Disordered" evidence="1">
    <location>
        <begin position="1"/>
        <end position="26"/>
    </location>
</feature>
<evidence type="ECO:0000256" key="1">
    <source>
        <dbReference type="SAM" id="MobiDB-lite"/>
    </source>
</evidence>
<organism evidence="2">
    <name type="scientific">Rhizophora mucronata</name>
    <name type="common">Asiatic mangrove</name>
    <dbReference type="NCBI Taxonomy" id="61149"/>
    <lineage>
        <taxon>Eukaryota</taxon>
        <taxon>Viridiplantae</taxon>
        <taxon>Streptophyta</taxon>
        <taxon>Embryophyta</taxon>
        <taxon>Tracheophyta</taxon>
        <taxon>Spermatophyta</taxon>
        <taxon>Magnoliopsida</taxon>
        <taxon>eudicotyledons</taxon>
        <taxon>Gunneridae</taxon>
        <taxon>Pentapetalae</taxon>
        <taxon>rosids</taxon>
        <taxon>fabids</taxon>
        <taxon>Malpighiales</taxon>
        <taxon>Rhizophoraceae</taxon>
        <taxon>Rhizophora</taxon>
    </lineage>
</organism>
<accession>A0A2P2NEC9</accession>
<dbReference type="AlphaFoldDB" id="A0A2P2NEC9"/>
<reference evidence="2" key="1">
    <citation type="submission" date="2018-02" db="EMBL/GenBank/DDBJ databases">
        <title>Rhizophora mucronata_Transcriptome.</title>
        <authorList>
            <person name="Meera S.P."/>
            <person name="Sreeshan A."/>
            <person name="Augustine A."/>
        </authorList>
    </citation>
    <scope>NUCLEOTIDE SEQUENCE</scope>
    <source>
        <tissue evidence="2">Leaf</tissue>
    </source>
</reference>
<dbReference type="EMBL" id="GGEC01060339">
    <property type="protein sequence ID" value="MBX40823.1"/>
    <property type="molecule type" value="Transcribed_RNA"/>
</dbReference>
<feature type="compositionally biased region" description="Acidic residues" evidence="1">
    <location>
        <begin position="15"/>
        <end position="26"/>
    </location>
</feature>
<protein>
    <submittedName>
        <fullName evidence="2">Uncharacterized protein</fullName>
    </submittedName>
</protein>
<sequence>MNFQRKSCKELTEPILDDDWEENAQS</sequence>
<evidence type="ECO:0000313" key="2">
    <source>
        <dbReference type="EMBL" id="MBX40823.1"/>
    </source>
</evidence>